<keyword evidence="2 3" id="KW-0472">Membrane</keyword>
<dbReference type="PROSITE" id="PS51123">
    <property type="entry name" value="OMPA_2"/>
    <property type="match status" value="1"/>
</dbReference>
<feature type="non-terminal residue" evidence="5">
    <location>
        <position position="1"/>
    </location>
</feature>
<protein>
    <submittedName>
        <fullName evidence="5">OmpA family protein</fullName>
    </submittedName>
</protein>
<gene>
    <name evidence="5" type="ORF">IAC69_03480</name>
</gene>
<dbReference type="PANTHER" id="PTHR30329:SF21">
    <property type="entry name" value="LIPOPROTEIN YIAD-RELATED"/>
    <property type="match status" value="1"/>
</dbReference>
<dbReference type="EMBL" id="JADINC010000054">
    <property type="protein sequence ID" value="MBO8425511.1"/>
    <property type="molecule type" value="Genomic_DNA"/>
</dbReference>
<dbReference type="Proteomes" id="UP000823630">
    <property type="component" value="Unassembled WGS sequence"/>
</dbReference>
<dbReference type="InterPro" id="IPR009030">
    <property type="entry name" value="Growth_fac_rcpt_cys_sf"/>
</dbReference>
<evidence type="ECO:0000259" key="4">
    <source>
        <dbReference type="PROSITE" id="PS51123"/>
    </source>
</evidence>
<comment type="caution">
    <text evidence="5">The sequence shown here is derived from an EMBL/GenBank/DDBJ whole genome shotgun (WGS) entry which is preliminary data.</text>
</comment>
<dbReference type="Gene3D" id="3.30.1330.60">
    <property type="entry name" value="OmpA-like domain"/>
    <property type="match status" value="1"/>
</dbReference>
<comment type="subcellular location">
    <subcellularLocation>
        <location evidence="1">Membrane</location>
    </subcellularLocation>
</comment>
<organism evidence="5 6">
    <name type="scientific">Candidatus Enterousia avistercoris</name>
    <dbReference type="NCBI Taxonomy" id="2840788"/>
    <lineage>
        <taxon>Bacteria</taxon>
        <taxon>Pseudomonadati</taxon>
        <taxon>Pseudomonadota</taxon>
        <taxon>Alphaproteobacteria</taxon>
        <taxon>Candidatus Enterousia</taxon>
    </lineage>
</organism>
<evidence type="ECO:0000313" key="6">
    <source>
        <dbReference type="Proteomes" id="UP000823630"/>
    </source>
</evidence>
<dbReference type="PANTHER" id="PTHR30329">
    <property type="entry name" value="STATOR ELEMENT OF FLAGELLAR MOTOR COMPLEX"/>
    <property type="match status" value="1"/>
</dbReference>
<evidence type="ECO:0000256" key="2">
    <source>
        <dbReference type="ARBA" id="ARBA00023136"/>
    </source>
</evidence>
<accession>A0A9D9GUG0</accession>
<feature type="domain" description="OmpA-like" evidence="4">
    <location>
        <begin position="359"/>
        <end position="478"/>
    </location>
</feature>
<dbReference type="InterPro" id="IPR050330">
    <property type="entry name" value="Bact_OuterMem_StrucFunc"/>
</dbReference>
<dbReference type="SUPFAM" id="SSF103088">
    <property type="entry name" value="OmpA-like"/>
    <property type="match status" value="1"/>
</dbReference>
<name>A0A9D9GUG0_9PROT</name>
<reference evidence="5" key="2">
    <citation type="journal article" date="2021" name="PeerJ">
        <title>Extensive microbial diversity within the chicken gut microbiome revealed by metagenomics and culture.</title>
        <authorList>
            <person name="Gilroy R."/>
            <person name="Ravi A."/>
            <person name="Getino M."/>
            <person name="Pursley I."/>
            <person name="Horton D.L."/>
            <person name="Alikhan N.F."/>
            <person name="Baker D."/>
            <person name="Gharbi K."/>
            <person name="Hall N."/>
            <person name="Watson M."/>
            <person name="Adriaenssens E.M."/>
            <person name="Foster-Nyarko E."/>
            <person name="Jarju S."/>
            <person name="Secka A."/>
            <person name="Antonio M."/>
            <person name="Oren A."/>
            <person name="Chaudhuri R.R."/>
            <person name="La Ragione R."/>
            <person name="Hildebrand F."/>
            <person name="Pallen M.J."/>
        </authorList>
    </citation>
    <scope>NUCLEOTIDE SEQUENCE</scope>
    <source>
        <strain evidence="5">8207</strain>
    </source>
</reference>
<proteinExistence type="predicted"/>
<dbReference type="GO" id="GO:0009279">
    <property type="term" value="C:cell outer membrane"/>
    <property type="evidence" value="ECO:0007669"/>
    <property type="project" value="InterPro"/>
</dbReference>
<dbReference type="PROSITE" id="PS01068">
    <property type="entry name" value="OMPA_1"/>
    <property type="match status" value="1"/>
</dbReference>
<dbReference type="InterPro" id="IPR036737">
    <property type="entry name" value="OmpA-like_sf"/>
</dbReference>
<evidence type="ECO:0000256" key="1">
    <source>
        <dbReference type="ARBA" id="ARBA00004370"/>
    </source>
</evidence>
<evidence type="ECO:0000313" key="5">
    <source>
        <dbReference type="EMBL" id="MBO8425511.1"/>
    </source>
</evidence>
<dbReference type="SUPFAM" id="SSF57184">
    <property type="entry name" value="Growth factor receptor domain"/>
    <property type="match status" value="1"/>
</dbReference>
<reference evidence="5" key="1">
    <citation type="submission" date="2020-10" db="EMBL/GenBank/DDBJ databases">
        <authorList>
            <person name="Gilroy R."/>
        </authorList>
    </citation>
    <scope>NUCLEOTIDE SEQUENCE</scope>
    <source>
        <strain evidence="5">8207</strain>
    </source>
</reference>
<dbReference type="InterPro" id="IPR006665">
    <property type="entry name" value="OmpA-like"/>
</dbReference>
<sequence>REKEQSTANKLLGGASIGAMGIGGMQTASAIAEKRADEEAERDMAAYIATFRCDFGQGRNIQGGETEIALPGASELSPLYTEFMELAADLKIRKEALGLRAGIESEVIIDSATTGLYDDVSLGKTDGAYTSLYRALTDSDSADAAEWAEQKSDTASQLKTGATLLGVGAVASVAGNLLINRNAPEEKSDEINAKYEPLKKLRDDVSKLPDQESNAKCPSDATGTFPNCVCTNTKNVYNSNTNACEPCPGDKTAIDGKCQCTLGTVPGDNDTCTPAQVDAKCDTSDPHISVDPTTGICVCTVGWKLTDDGQRCECPAATHEVNAAGFCQTKKTTAPTVNLPIANSTPLGDKIADIIPQGSIQEKIELSTSNLFALNSSTLVPAAQQTIRDFYSGVVAQGGTKSDYCITVVGHTDHSGGDAVNIPLSQKRADAVKTALASAGFTSSNIKSSGQGSTQCPQTGSQYNKSCRKVTVEFSNTKCPA</sequence>
<dbReference type="InterPro" id="IPR006690">
    <property type="entry name" value="OMPA-like_CS"/>
</dbReference>
<dbReference type="CDD" id="cd07185">
    <property type="entry name" value="OmpA_C-like"/>
    <property type="match status" value="1"/>
</dbReference>
<dbReference type="Pfam" id="PF00691">
    <property type="entry name" value="OmpA"/>
    <property type="match status" value="1"/>
</dbReference>
<dbReference type="AlphaFoldDB" id="A0A9D9GUG0"/>
<evidence type="ECO:0000256" key="3">
    <source>
        <dbReference type="PROSITE-ProRule" id="PRU00473"/>
    </source>
</evidence>